<evidence type="ECO:0000313" key="5">
    <source>
        <dbReference type="Proteomes" id="UP001501495"/>
    </source>
</evidence>
<accession>A0ABP7XJM8</accession>
<feature type="transmembrane region" description="Helical" evidence="2">
    <location>
        <begin position="39"/>
        <end position="58"/>
    </location>
</feature>
<sequence>MSSRVIWDEGRVAGRELVALGAACTLSLVALDIALTGEVGWFLDLGFVPLCIALALAVRPGDFFEIGILPPLLLVGAFTILAVSRPEAIAQPDDAAVQAVVSGLALHSLTLVLGYLLSLGVLAIRDRRQRTVPPTAPLRGRPGERRSGEAGDIARTLADDDRRAL</sequence>
<dbReference type="Pfam" id="PF20177">
    <property type="entry name" value="DUF6542"/>
    <property type="match status" value="1"/>
</dbReference>
<protein>
    <recommendedName>
        <fullName evidence="3">DUF6542 domain-containing protein</fullName>
    </recommendedName>
</protein>
<keyword evidence="2" id="KW-1133">Transmembrane helix</keyword>
<dbReference type="EMBL" id="BAAAZH010000012">
    <property type="protein sequence ID" value="GAA4116547.1"/>
    <property type="molecule type" value="Genomic_DNA"/>
</dbReference>
<evidence type="ECO:0000256" key="1">
    <source>
        <dbReference type="SAM" id="MobiDB-lite"/>
    </source>
</evidence>
<gene>
    <name evidence="4" type="ORF">GCM10022215_16310</name>
</gene>
<comment type="caution">
    <text evidence="4">The sequence shown here is derived from an EMBL/GenBank/DDBJ whole genome shotgun (WGS) entry which is preliminary data.</text>
</comment>
<dbReference type="RefSeq" id="WP_344732817.1">
    <property type="nucleotide sequence ID" value="NZ_BAAAZH010000012.1"/>
</dbReference>
<feature type="transmembrane region" description="Helical" evidence="2">
    <location>
        <begin position="63"/>
        <end position="84"/>
    </location>
</feature>
<reference evidence="5" key="1">
    <citation type="journal article" date="2019" name="Int. J. Syst. Evol. Microbiol.">
        <title>The Global Catalogue of Microorganisms (GCM) 10K type strain sequencing project: providing services to taxonomists for standard genome sequencing and annotation.</title>
        <authorList>
            <consortium name="The Broad Institute Genomics Platform"/>
            <consortium name="The Broad Institute Genome Sequencing Center for Infectious Disease"/>
            <person name="Wu L."/>
            <person name="Ma J."/>
        </authorList>
    </citation>
    <scope>NUCLEOTIDE SEQUENCE [LARGE SCALE GENOMIC DNA]</scope>
    <source>
        <strain evidence="5">JCM 16703</strain>
    </source>
</reference>
<feature type="domain" description="DUF6542" evidence="3">
    <location>
        <begin position="17"/>
        <end position="125"/>
    </location>
</feature>
<name>A0ABP7XJM8_9ACTN</name>
<dbReference type="Proteomes" id="UP001501495">
    <property type="component" value="Unassembled WGS sequence"/>
</dbReference>
<organism evidence="4 5">
    <name type="scientific">Nocardioides fonticola</name>
    <dbReference type="NCBI Taxonomy" id="450363"/>
    <lineage>
        <taxon>Bacteria</taxon>
        <taxon>Bacillati</taxon>
        <taxon>Actinomycetota</taxon>
        <taxon>Actinomycetes</taxon>
        <taxon>Propionibacteriales</taxon>
        <taxon>Nocardioidaceae</taxon>
        <taxon>Nocardioides</taxon>
    </lineage>
</organism>
<evidence type="ECO:0000256" key="2">
    <source>
        <dbReference type="SAM" id="Phobius"/>
    </source>
</evidence>
<keyword evidence="5" id="KW-1185">Reference proteome</keyword>
<keyword evidence="2" id="KW-0812">Transmembrane</keyword>
<feature type="transmembrane region" description="Helical" evidence="2">
    <location>
        <begin position="104"/>
        <end position="124"/>
    </location>
</feature>
<dbReference type="InterPro" id="IPR046672">
    <property type="entry name" value="DUF6542"/>
</dbReference>
<proteinExistence type="predicted"/>
<keyword evidence="2" id="KW-0472">Membrane</keyword>
<evidence type="ECO:0000313" key="4">
    <source>
        <dbReference type="EMBL" id="GAA4116547.1"/>
    </source>
</evidence>
<feature type="transmembrane region" description="Helical" evidence="2">
    <location>
        <begin position="12"/>
        <end position="33"/>
    </location>
</feature>
<feature type="region of interest" description="Disordered" evidence="1">
    <location>
        <begin position="133"/>
        <end position="152"/>
    </location>
</feature>
<evidence type="ECO:0000259" key="3">
    <source>
        <dbReference type="Pfam" id="PF20177"/>
    </source>
</evidence>